<evidence type="ECO:0000256" key="3">
    <source>
        <dbReference type="SAM" id="SignalP"/>
    </source>
</evidence>
<dbReference type="RefSeq" id="WP_053381016.1">
    <property type="nucleotide sequence ID" value="NZ_CP011801.1"/>
</dbReference>
<dbReference type="PANTHER" id="PTHR30570:SF1">
    <property type="entry name" value="PHOSPHATE-BINDING PROTEIN PSTS"/>
    <property type="match status" value="1"/>
</dbReference>
<gene>
    <name evidence="5" type="ORF">NITMOv2_3721</name>
</gene>
<dbReference type="Pfam" id="PF12849">
    <property type="entry name" value="PBP_like_2"/>
    <property type="match status" value="1"/>
</dbReference>
<dbReference type="Gene3D" id="3.40.190.10">
    <property type="entry name" value="Periplasmic binding protein-like II"/>
    <property type="match status" value="2"/>
</dbReference>
<feature type="signal peptide" evidence="3">
    <location>
        <begin position="1"/>
        <end position="23"/>
    </location>
</feature>
<reference evidence="5 6" key="1">
    <citation type="journal article" date="2015" name="Proc. Natl. Acad. Sci. U.S.A.">
        <title>Expanded metabolic versatility of ubiquitous nitrite-oxidizing bacteria from the genus Nitrospira.</title>
        <authorList>
            <person name="Koch H."/>
            <person name="Lucker S."/>
            <person name="Albertsen M."/>
            <person name="Kitzinger K."/>
            <person name="Herbold C."/>
            <person name="Spieck E."/>
            <person name="Nielsen P.H."/>
            <person name="Wagner M."/>
            <person name="Daims H."/>
        </authorList>
    </citation>
    <scope>NUCLEOTIDE SEQUENCE [LARGE SCALE GENOMIC DNA]</scope>
    <source>
        <strain evidence="5 6">NSP M-1</strain>
    </source>
</reference>
<proteinExistence type="predicted"/>
<accession>A0A0K2GGM1</accession>
<dbReference type="PANTHER" id="PTHR30570">
    <property type="entry name" value="PERIPLASMIC PHOSPHATE BINDING COMPONENT OF PHOSPHATE ABC TRANSPORTER"/>
    <property type="match status" value="1"/>
</dbReference>
<feature type="compositionally biased region" description="Basic and acidic residues" evidence="2">
    <location>
        <begin position="279"/>
        <end position="292"/>
    </location>
</feature>
<keyword evidence="6" id="KW-1185">Reference proteome</keyword>
<name>A0A0K2GGM1_NITMO</name>
<dbReference type="STRING" id="42253.NITMOv2_3721"/>
<sequence>MGRLQALSASVLFVLLAAAPSVAGLTGRIVVAGYGPELPVMQDLGRAFEKAHPGTAIDFRWDRTVKAVELVKAGEAQAAVTDRPDPALKATPIAWEGIAVIVNFANPVSEVTTEQVQDLFTGKITRWSDLDGGDQPVEVLPRAPEDNVHAGLEASLGIGGRFQASGKAVRTDEKALRAVSGRDRAISYLSLAAALKAQEDGIPIRILTVDKVEPGQPTVKSGAYKLRRPVLILSAPQPDPLTDAFIKFAISPDGQKILQPVFVPYTAASVEWTPPPTHLTDKPAGSEEKQES</sequence>
<dbReference type="AlphaFoldDB" id="A0A0K2GGM1"/>
<feature type="domain" description="PBP" evidence="4">
    <location>
        <begin position="26"/>
        <end position="252"/>
    </location>
</feature>
<evidence type="ECO:0000256" key="1">
    <source>
        <dbReference type="ARBA" id="ARBA00022729"/>
    </source>
</evidence>
<dbReference type="SUPFAM" id="SSF53850">
    <property type="entry name" value="Periplasmic binding protein-like II"/>
    <property type="match status" value="1"/>
</dbReference>
<evidence type="ECO:0000256" key="2">
    <source>
        <dbReference type="SAM" id="MobiDB-lite"/>
    </source>
</evidence>
<keyword evidence="1 3" id="KW-0732">Signal</keyword>
<evidence type="ECO:0000259" key="4">
    <source>
        <dbReference type="Pfam" id="PF12849"/>
    </source>
</evidence>
<dbReference type="KEGG" id="nmv:NITMOv2_3721"/>
<evidence type="ECO:0000313" key="6">
    <source>
        <dbReference type="Proteomes" id="UP000069205"/>
    </source>
</evidence>
<organism evidence="5 6">
    <name type="scientific">Nitrospira moscoviensis</name>
    <dbReference type="NCBI Taxonomy" id="42253"/>
    <lineage>
        <taxon>Bacteria</taxon>
        <taxon>Pseudomonadati</taxon>
        <taxon>Nitrospirota</taxon>
        <taxon>Nitrospiria</taxon>
        <taxon>Nitrospirales</taxon>
        <taxon>Nitrospiraceae</taxon>
        <taxon>Nitrospira</taxon>
    </lineage>
</organism>
<dbReference type="InterPro" id="IPR050811">
    <property type="entry name" value="Phosphate_ABC_transporter"/>
</dbReference>
<protein>
    <submittedName>
        <fullName evidence="5">Putative Phosphate-binding protein PstS</fullName>
    </submittedName>
</protein>
<dbReference type="PATRIC" id="fig|42253.5.peg.3671"/>
<evidence type="ECO:0000313" key="5">
    <source>
        <dbReference type="EMBL" id="ALA60113.1"/>
    </source>
</evidence>
<feature type="region of interest" description="Disordered" evidence="2">
    <location>
        <begin position="273"/>
        <end position="292"/>
    </location>
</feature>
<dbReference type="InterPro" id="IPR024370">
    <property type="entry name" value="PBP_domain"/>
</dbReference>
<feature type="chain" id="PRO_5005476790" evidence="3">
    <location>
        <begin position="24"/>
        <end position="292"/>
    </location>
</feature>
<dbReference type="Proteomes" id="UP000069205">
    <property type="component" value="Chromosome"/>
</dbReference>
<dbReference type="EMBL" id="CP011801">
    <property type="protein sequence ID" value="ALA60113.1"/>
    <property type="molecule type" value="Genomic_DNA"/>
</dbReference>